<accession>A0ABU9DWK8</accession>
<name>A0ABU9DWK8_9BACL</name>
<organism evidence="3 4">
    <name type="scientific">Paenibacillus filicis</name>
    <dbReference type="NCBI Taxonomy" id="669464"/>
    <lineage>
        <taxon>Bacteria</taxon>
        <taxon>Bacillati</taxon>
        <taxon>Bacillota</taxon>
        <taxon>Bacilli</taxon>
        <taxon>Bacillales</taxon>
        <taxon>Paenibacillaceae</taxon>
        <taxon>Paenibacillus</taxon>
    </lineage>
</organism>
<protein>
    <submittedName>
        <fullName evidence="3">S-layer homology domain-containing protein</fullName>
    </submittedName>
</protein>
<feature type="chain" id="PRO_5045531118" evidence="1">
    <location>
        <begin position="29"/>
        <end position="410"/>
    </location>
</feature>
<comment type="caution">
    <text evidence="3">The sequence shown here is derived from an EMBL/GenBank/DDBJ whole genome shotgun (WGS) entry which is preliminary data.</text>
</comment>
<dbReference type="PANTHER" id="PTHR43308">
    <property type="entry name" value="OUTER MEMBRANE PROTEIN ALPHA-RELATED"/>
    <property type="match status" value="1"/>
</dbReference>
<dbReference type="InterPro" id="IPR051465">
    <property type="entry name" value="Cell_Envelope_Struct_Comp"/>
</dbReference>
<feature type="signal peptide" evidence="1">
    <location>
        <begin position="1"/>
        <end position="28"/>
    </location>
</feature>
<dbReference type="PANTHER" id="PTHR43308:SF5">
    <property type="entry name" value="S-LAYER PROTEIN _ PEPTIDOGLYCAN ENDO-BETA-N-ACETYLGLUCOSAMINIDASE"/>
    <property type="match status" value="1"/>
</dbReference>
<feature type="domain" description="SLH" evidence="2">
    <location>
        <begin position="28"/>
        <end position="91"/>
    </location>
</feature>
<gene>
    <name evidence="3" type="ORF">WMW72_30120</name>
</gene>
<proteinExistence type="predicted"/>
<dbReference type="Pfam" id="PF00395">
    <property type="entry name" value="SLH"/>
    <property type="match status" value="2"/>
</dbReference>
<evidence type="ECO:0000259" key="2">
    <source>
        <dbReference type="PROSITE" id="PS51272"/>
    </source>
</evidence>
<evidence type="ECO:0000313" key="3">
    <source>
        <dbReference type="EMBL" id="MEK8132163.1"/>
    </source>
</evidence>
<evidence type="ECO:0000313" key="4">
    <source>
        <dbReference type="Proteomes" id="UP001469365"/>
    </source>
</evidence>
<feature type="domain" description="SLH" evidence="2">
    <location>
        <begin position="180"/>
        <end position="243"/>
    </location>
</feature>
<dbReference type="RefSeq" id="WP_341419293.1">
    <property type="nucleotide sequence ID" value="NZ_JBBPCC010000027.1"/>
</dbReference>
<sequence length="410" mass="46100">MIRLTKQISILTACWALLLGFWAMPAEAQSQFFRDVPGHWAEQAVYKMVQQGLLDGFPDGTFRPDDPVTADQFVKILLLSFSQLHPNGERSWTAAFIDSLSPANQSLIRQDYRNFSFQPSLVGYWAKPYMDLAGDLQFIDKSQFSDYKAKLKREDVAEMIYYTLKETEYLEDEMSSLATARRFGDFQSVPARKQKFIGEVMTKGIMEGYPNGYFGVGREVTRAEALLILDRLQNKAARISVPAAGQPYVKVVPTKDGSYKKLVFPDEKMLQAYGLMEAAGKLRGTNYDLEETVLRMYKDADAKALALKSTTEAGKNGNEASLWLEPQFQAYGVTVRLEEGVLARNLESIRKFTDFVFGYDADTFCRLFTASYAKALKGEAVVQETVQIGRFSVEVRLQADGKALVFSVTG</sequence>
<evidence type="ECO:0000256" key="1">
    <source>
        <dbReference type="SAM" id="SignalP"/>
    </source>
</evidence>
<reference evidence="3 4" key="1">
    <citation type="submission" date="2024-04" db="EMBL/GenBank/DDBJ databases">
        <title>draft genome sequnece of Paenibacillus filicis.</title>
        <authorList>
            <person name="Kim D.-U."/>
        </authorList>
    </citation>
    <scope>NUCLEOTIDE SEQUENCE [LARGE SCALE GENOMIC DNA]</scope>
    <source>
        <strain evidence="3 4">KACC14197</strain>
    </source>
</reference>
<keyword evidence="4" id="KW-1185">Reference proteome</keyword>
<dbReference type="EMBL" id="JBBPCC010000027">
    <property type="protein sequence ID" value="MEK8132163.1"/>
    <property type="molecule type" value="Genomic_DNA"/>
</dbReference>
<dbReference type="InterPro" id="IPR001119">
    <property type="entry name" value="SLH_dom"/>
</dbReference>
<dbReference type="Proteomes" id="UP001469365">
    <property type="component" value="Unassembled WGS sequence"/>
</dbReference>
<keyword evidence="1" id="KW-0732">Signal</keyword>
<dbReference type="PROSITE" id="PS51272">
    <property type="entry name" value="SLH"/>
    <property type="match status" value="2"/>
</dbReference>